<accession>A0A1F6B3T9</accession>
<dbReference type="Gene3D" id="3.40.50.2000">
    <property type="entry name" value="Glycogen Phosphorylase B"/>
    <property type="match status" value="2"/>
</dbReference>
<sequence>MPSSQAQHNIAWDLTGQLADGLVAVGRHKVTLFAANNSVTKARLVHFDIGPLDSARESLSPADYREKVKEEETAMYTKMMEMATKEHIELVHIHEPNESLVDLVARTPRAIPLLFTIHEPILSNRLEGLEKLGGLEKCFLVTISKAQRNGFTTIPFFETVYHGVPIGDFPVGAGGQAQIMVAGRISGEKGFEDAIATASHTGDTLVIAGKVDQSLLGTNSYFREKIEPRLYDAKIVMKQFLSRPELAAYYGSSRAFLYPTKWEEPFGMVMLESMACGTPVIGYNRGCVPELVVDGVTGFIVEPDEKSNLTNTSNLTKLAIKQKGIAGLVEAMGHVTEITRDACRSHVETNFSIGKMVTSYENCYKKILSH</sequence>
<dbReference type="SUPFAM" id="SSF53756">
    <property type="entry name" value="UDP-Glycosyltransferase/glycogen phosphorylase"/>
    <property type="match status" value="1"/>
</dbReference>
<dbReference type="InterPro" id="IPR001296">
    <property type="entry name" value="Glyco_trans_1"/>
</dbReference>
<dbReference type="GO" id="GO:0016757">
    <property type="term" value="F:glycosyltransferase activity"/>
    <property type="evidence" value="ECO:0007669"/>
    <property type="project" value="InterPro"/>
</dbReference>
<proteinExistence type="predicted"/>
<comment type="caution">
    <text evidence="2">The sequence shown here is derived from an EMBL/GenBank/DDBJ whole genome shotgun (WGS) entry which is preliminary data.</text>
</comment>
<organism evidence="2 3">
    <name type="scientific">Candidatus Gottesmanbacteria bacterium RIFCSPLOWO2_01_FULL_46_9</name>
    <dbReference type="NCBI Taxonomy" id="1798394"/>
    <lineage>
        <taxon>Bacteria</taxon>
        <taxon>Candidatus Gottesmaniibacteriota</taxon>
    </lineage>
</organism>
<dbReference type="EMBL" id="MFJX01000002">
    <property type="protein sequence ID" value="OGG31596.1"/>
    <property type="molecule type" value="Genomic_DNA"/>
</dbReference>
<feature type="domain" description="Glycosyl transferase family 1" evidence="1">
    <location>
        <begin position="175"/>
        <end position="309"/>
    </location>
</feature>
<gene>
    <name evidence="2" type="ORF">A3A63_03620</name>
</gene>
<protein>
    <recommendedName>
        <fullName evidence="1">Glycosyl transferase family 1 domain-containing protein</fullName>
    </recommendedName>
</protein>
<evidence type="ECO:0000313" key="3">
    <source>
        <dbReference type="Proteomes" id="UP000176450"/>
    </source>
</evidence>
<reference evidence="2 3" key="1">
    <citation type="journal article" date="2016" name="Nat. Commun.">
        <title>Thousands of microbial genomes shed light on interconnected biogeochemical processes in an aquifer system.</title>
        <authorList>
            <person name="Anantharaman K."/>
            <person name="Brown C.T."/>
            <person name="Hug L.A."/>
            <person name="Sharon I."/>
            <person name="Castelle C.J."/>
            <person name="Probst A.J."/>
            <person name="Thomas B.C."/>
            <person name="Singh A."/>
            <person name="Wilkins M.J."/>
            <person name="Karaoz U."/>
            <person name="Brodie E.L."/>
            <person name="Williams K.H."/>
            <person name="Hubbard S.S."/>
            <person name="Banfield J.F."/>
        </authorList>
    </citation>
    <scope>NUCLEOTIDE SEQUENCE [LARGE SCALE GENOMIC DNA]</scope>
</reference>
<name>A0A1F6B3T9_9BACT</name>
<dbReference type="InterPro" id="IPR050194">
    <property type="entry name" value="Glycosyltransferase_grp1"/>
</dbReference>
<dbReference type="PANTHER" id="PTHR45947:SF3">
    <property type="entry name" value="SULFOQUINOVOSYL TRANSFERASE SQD2"/>
    <property type="match status" value="1"/>
</dbReference>
<evidence type="ECO:0000259" key="1">
    <source>
        <dbReference type="Pfam" id="PF00534"/>
    </source>
</evidence>
<evidence type="ECO:0000313" key="2">
    <source>
        <dbReference type="EMBL" id="OGG31596.1"/>
    </source>
</evidence>
<dbReference type="AlphaFoldDB" id="A0A1F6B3T9"/>
<dbReference type="PANTHER" id="PTHR45947">
    <property type="entry name" value="SULFOQUINOVOSYL TRANSFERASE SQD2"/>
    <property type="match status" value="1"/>
</dbReference>
<dbReference type="Proteomes" id="UP000176450">
    <property type="component" value="Unassembled WGS sequence"/>
</dbReference>
<dbReference type="Pfam" id="PF00534">
    <property type="entry name" value="Glycos_transf_1"/>
    <property type="match status" value="1"/>
</dbReference>